<dbReference type="GO" id="GO:0043023">
    <property type="term" value="F:ribosomal large subunit binding"/>
    <property type="evidence" value="ECO:0007669"/>
    <property type="project" value="UniProtKB-UniRule"/>
</dbReference>
<keyword evidence="2 5" id="KW-0699">rRNA-binding</keyword>
<dbReference type="AlphaFoldDB" id="A0A1M4UTE0"/>
<dbReference type="EMBL" id="FQUG01000003">
    <property type="protein sequence ID" value="SHE59938.1"/>
    <property type="molecule type" value="Genomic_DNA"/>
</dbReference>
<dbReference type="Pfam" id="PF05670">
    <property type="entry name" value="NFACT-R_1"/>
    <property type="match status" value="1"/>
</dbReference>
<dbReference type="PANTHER" id="PTHR15239">
    <property type="entry name" value="NUCLEAR EXPORT MEDIATOR FACTOR NEMF"/>
    <property type="match status" value="1"/>
</dbReference>
<keyword evidence="3 5" id="KW-0694">RNA-binding</keyword>
<dbReference type="HAMAP" id="MF_00844_B">
    <property type="entry name" value="RqcH_B"/>
    <property type="match status" value="1"/>
</dbReference>
<dbReference type="InterPro" id="IPR010979">
    <property type="entry name" value="Ribosomal_uS13-like_H2TH"/>
</dbReference>
<dbReference type="InterPro" id="IPR043682">
    <property type="entry name" value="RqcH_bacterial"/>
</dbReference>
<comment type="similarity">
    <text evidence="5">Belongs to the NEMF family.</text>
</comment>
<keyword evidence="4 5" id="KW-0648">Protein biosynthesis</keyword>
<dbReference type="GO" id="GO:0072344">
    <property type="term" value="P:rescue of stalled ribosome"/>
    <property type="evidence" value="ECO:0007669"/>
    <property type="project" value="UniProtKB-UniRule"/>
</dbReference>
<keyword evidence="1 5" id="KW-0820">tRNA-binding</keyword>
<dbReference type="Gene3D" id="2.30.310.10">
    <property type="entry name" value="ibrinogen binding protein from staphylococcus aureus domain"/>
    <property type="match status" value="1"/>
</dbReference>
<dbReference type="GO" id="GO:0000049">
    <property type="term" value="F:tRNA binding"/>
    <property type="evidence" value="ECO:0007669"/>
    <property type="project" value="UniProtKB-UniRule"/>
</dbReference>
<gene>
    <name evidence="5" type="primary">rqcH</name>
    <name evidence="7" type="ORF">SAMN02745190_00774</name>
</gene>
<dbReference type="InterPro" id="IPR008532">
    <property type="entry name" value="NFACT_RNA-bd"/>
</dbReference>
<sequence length="584" mass="64919">MSLDGFSMRRLVIELNKSLTGGRIDKITQPNRQTLTFSVRQPGENQLLYISIQPQNPILYRLDAPLESPAEPPTFCMVLRKQIETGRIAQIRQHGLDRIISIDIDVIGAGGRIVTKTLICELMGKYSNLILVQDGIIIDALRKVGANSSRIREVLPGEPYEIPPTQDKYDVTLAPPQKIIEKLRGFTDMKLSQALCAACLGFGPVTAKETAFSAGLSPNAPLSSLDEADYKSLENAIKETVDALSDSDSMPCLVRGEKNKIKAMSTFTLHYLPEEDIDFFPSIDAMLAKATSILGSFVPQDKEPLKKLVHTELTRAKNKLVKLHKDVEEADNAEEYRIKADNLMTYQYQLKDRADSELSLPDIYSTEGAVIKIEMDQRLTVAENIQAYYHRYNKLKRARSLLDEQIVSCGESIRYLESVEASLAVSSTLSELEDIKAELTAQGYLKSTKKKKASLKPSKPFIFTASDGTEILVGKNNYQNDRLTFKTADRDDVWLHTKDIPGSHVILRTEGAAPSDEALLLAADLAAHFSQAAGSSNIPVDYTLCRYVKKPSGAKPGFVIFTNQKTLYRTPDDKALRSILSQQQ</sequence>
<evidence type="ECO:0000313" key="8">
    <source>
        <dbReference type="Proteomes" id="UP000184404"/>
    </source>
</evidence>
<comment type="subunit">
    <text evidence="5">Associates with stalled 50S ribosomal subunits. Binds to RqcP.</text>
</comment>
<accession>A0A1M4UTE0</accession>
<protein>
    <recommendedName>
        <fullName evidence="5">Rqc2 homolog RqcH</fullName>
        <shortName evidence="5">RqcH</shortName>
    </recommendedName>
</protein>
<evidence type="ECO:0000313" key="7">
    <source>
        <dbReference type="EMBL" id="SHE59938.1"/>
    </source>
</evidence>
<dbReference type="InterPro" id="IPR051608">
    <property type="entry name" value="RQC_Subunit_NEMF"/>
</dbReference>
<evidence type="ECO:0000259" key="6">
    <source>
        <dbReference type="Pfam" id="PF05670"/>
    </source>
</evidence>
<evidence type="ECO:0000256" key="4">
    <source>
        <dbReference type="ARBA" id="ARBA00022917"/>
    </source>
</evidence>
<proteinExistence type="inferred from homology"/>
<evidence type="ECO:0000256" key="3">
    <source>
        <dbReference type="ARBA" id="ARBA00022884"/>
    </source>
</evidence>
<dbReference type="GO" id="GO:1990112">
    <property type="term" value="C:RQC complex"/>
    <property type="evidence" value="ECO:0007669"/>
    <property type="project" value="TreeGrafter"/>
</dbReference>
<dbReference type="Proteomes" id="UP000184404">
    <property type="component" value="Unassembled WGS sequence"/>
</dbReference>
<feature type="domain" description="NFACT RNA-binding" evidence="6">
    <location>
        <begin position="459"/>
        <end position="553"/>
    </location>
</feature>
<reference evidence="7 8" key="1">
    <citation type="submission" date="2016-11" db="EMBL/GenBank/DDBJ databases">
        <authorList>
            <person name="Jaros S."/>
            <person name="Januszkiewicz K."/>
            <person name="Wedrychowicz H."/>
        </authorList>
    </citation>
    <scope>NUCLEOTIDE SEQUENCE [LARGE SCALE GENOMIC DNA]</scope>
    <source>
        <strain evidence="7 8">DSM 10502</strain>
    </source>
</reference>
<dbReference type="Pfam" id="PF05833">
    <property type="entry name" value="NFACT_N"/>
    <property type="match status" value="1"/>
</dbReference>
<dbReference type="RefSeq" id="WP_072934875.1">
    <property type="nucleotide sequence ID" value="NZ_FQUG01000003.1"/>
</dbReference>
<name>A0A1M4UTE0_9FIRM</name>
<dbReference type="GO" id="GO:0019843">
    <property type="term" value="F:rRNA binding"/>
    <property type="evidence" value="ECO:0007669"/>
    <property type="project" value="UniProtKB-UniRule"/>
</dbReference>
<organism evidence="7 8">
    <name type="scientific">Schwartzia succinivorans DSM 10502</name>
    <dbReference type="NCBI Taxonomy" id="1123243"/>
    <lineage>
        <taxon>Bacteria</taxon>
        <taxon>Bacillati</taxon>
        <taxon>Bacillota</taxon>
        <taxon>Negativicutes</taxon>
        <taxon>Selenomonadales</taxon>
        <taxon>Selenomonadaceae</taxon>
        <taxon>Schwartzia</taxon>
    </lineage>
</organism>
<dbReference type="STRING" id="1123243.SAMN02745190_00774"/>
<evidence type="ECO:0000256" key="5">
    <source>
        <dbReference type="HAMAP-Rule" id="MF_00844"/>
    </source>
</evidence>
<dbReference type="SUPFAM" id="SSF46946">
    <property type="entry name" value="S13-like H2TH domain"/>
    <property type="match status" value="1"/>
</dbReference>
<dbReference type="PANTHER" id="PTHR15239:SF6">
    <property type="entry name" value="RIBOSOME QUALITY CONTROL COMPLEX SUBUNIT NEMF"/>
    <property type="match status" value="1"/>
</dbReference>
<dbReference type="OrthoDB" id="9766163at2"/>
<evidence type="ECO:0000256" key="2">
    <source>
        <dbReference type="ARBA" id="ARBA00022730"/>
    </source>
</evidence>
<comment type="function">
    <text evidence="5">Key component of the ribosome quality control system (RQC), a ribosome-associated complex that mediates the extraction of incompletely synthesized nascent chains from stalled ribosomes and their subsequent degradation. RqcH recruits Ala-charged tRNA, and with RqcP directs the elongation of stalled nascent chains on 50S ribosomal subunits, leading to non-templated C-terminal alanine extensions (Ala tail). The Ala tail promotes nascent chain degradation. May add between 1 and at least 8 Ala residues. Binds to stalled 50S ribosomal subunits.</text>
</comment>
<evidence type="ECO:0000256" key="1">
    <source>
        <dbReference type="ARBA" id="ARBA00022555"/>
    </source>
</evidence>
<keyword evidence="8" id="KW-1185">Reference proteome</keyword>